<comment type="function">
    <text evidence="1 9">Auxin response factors (ARFs) are transcriptional factors that bind specifically to the DNA sequence 5'-TGTCTC-3' found in the auxin-responsive promoter elements (AuxREs).</text>
</comment>
<dbReference type="FunFam" id="2.40.330.10:FF:000001">
    <property type="entry name" value="Auxin response factor"/>
    <property type="match status" value="1"/>
</dbReference>
<dbReference type="Pfam" id="PF02362">
    <property type="entry name" value="B3"/>
    <property type="match status" value="1"/>
</dbReference>
<evidence type="ECO:0000256" key="1">
    <source>
        <dbReference type="ARBA" id="ARBA00003182"/>
    </source>
</evidence>
<comment type="similarity">
    <text evidence="3 9">Belongs to the ARF family.</text>
</comment>
<evidence type="ECO:0000256" key="3">
    <source>
        <dbReference type="ARBA" id="ARBA00007853"/>
    </source>
</evidence>
<dbReference type="PROSITE" id="PS51745">
    <property type="entry name" value="PB1"/>
    <property type="match status" value="1"/>
</dbReference>
<evidence type="ECO:0000313" key="13">
    <source>
        <dbReference type="EMBL" id="KAG6531896.1"/>
    </source>
</evidence>
<feature type="region of interest" description="Disordered" evidence="10">
    <location>
        <begin position="527"/>
        <end position="573"/>
    </location>
</feature>
<dbReference type="GO" id="GO:0003677">
    <property type="term" value="F:DNA binding"/>
    <property type="evidence" value="ECO:0007669"/>
    <property type="project" value="UniProtKB-KW"/>
</dbReference>
<feature type="domain" description="TF-B3" evidence="11">
    <location>
        <begin position="140"/>
        <end position="242"/>
    </location>
</feature>
<feature type="compositionally biased region" description="Basic and acidic residues" evidence="10">
    <location>
        <begin position="539"/>
        <end position="555"/>
    </location>
</feature>
<dbReference type="Pfam" id="PF02309">
    <property type="entry name" value="AUX_IAA"/>
    <property type="match status" value="1"/>
</dbReference>
<dbReference type="InterPro" id="IPR010525">
    <property type="entry name" value="ARF_dom"/>
</dbReference>
<evidence type="ECO:0000259" key="11">
    <source>
        <dbReference type="PROSITE" id="PS50863"/>
    </source>
</evidence>
<dbReference type="AlphaFoldDB" id="A0A8J5M1T4"/>
<evidence type="ECO:0000313" key="14">
    <source>
        <dbReference type="Proteomes" id="UP000734854"/>
    </source>
</evidence>
<dbReference type="GO" id="GO:0006355">
    <property type="term" value="P:regulation of DNA-templated transcription"/>
    <property type="evidence" value="ECO:0007669"/>
    <property type="project" value="InterPro"/>
</dbReference>
<evidence type="ECO:0000256" key="7">
    <source>
        <dbReference type="ARBA" id="ARBA00023242"/>
    </source>
</evidence>
<evidence type="ECO:0000256" key="2">
    <source>
        <dbReference type="ARBA" id="ARBA00004123"/>
    </source>
</evidence>
<keyword evidence="7 9" id="KW-0539">Nucleus</keyword>
<dbReference type="PROSITE" id="PS50863">
    <property type="entry name" value="B3"/>
    <property type="match status" value="1"/>
</dbReference>
<organism evidence="13 14">
    <name type="scientific">Zingiber officinale</name>
    <name type="common">Ginger</name>
    <name type="synonym">Amomum zingiber</name>
    <dbReference type="NCBI Taxonomy" id="94328"/>
    <lineage>
        <taxon>Eukaryota</taxon>
        <taxon>Viridiplantae</taxon>
        <taxon>Streptophyta</taxon>
        <taxon>Embryophyta</taxon>
        <taxon>Tracheophyta</taxon>
        <taxon>Spermatophyta</taxon>
        <taxon>Magnoliopsida</taxon>
        <taxon>Liliopsida</taxon>
        <taxon>Zingiberales</taxon>
        <taxon>Zingiberaceae</taxon>
        <taxon>Zingiber</taxon>
    </lineage>
</organism>
<dbReference type="PANTHER" id="PTHR31384:SF10">
    <property type="entry name" value="AUXIN RESPONSE FACTOR 5"/>
    <property type="match status" value="1"/>
</dbReference>
<sequence length="1001" mass="111780">MSSISLNNAAALLEEMKLLREVPNKPRTNLASLVNSELWHACAGPLVSLPHPGNLVYYFPQGHSEQVTASTRKMTNSQIPAYTDLPPQLTCQVHNVTLHADKETDEIYARMTLQPVNSKNVVFPIPDLGFSKCKHPSEFFCKILTVSDTSTHGGFSVPRKAAEKLFPRLDHTMQPPNQELIVRDLHDNSWTFRHIYRGQPKRHLLTTGWSLFVGAKRLKAGDTVLFIRDEKSQLLLGVRRANRKQIAPPSSVLSADSMHIGVLAAAAHAASSLSPFTVYYNPRACPSEFVIPLTKFQKAAYTQVSIGMRFGMMFETEESSKRRSMGTIVGISGYDPVRWPNSKWRNLQVEWDEHGYGERPDRISLWEIETLESLFAFPSATSNLKRQCLPGYVDKFLPCPAINCHLRNPKDIPNSTDNGNKSSIIGVGSEKILSLLNKSCSPNYVLGTTRYDRGNELYRNITVPAIGMTRNSTQQVVCTTAIQPKQHFHLQQSMFVSENVMQQEHCSVPLGVKSDFTRIDIDSIVSGTEEALPADGENPNDRQRSESKSLHESVHPQETASAEPTVELEEESENMVKIVSGDIFTECLEEFTKHQNEESSTGSGSFDRRNHADHLSAKQDLQVTGQGHGKFVQQCNEASISASHGFDARQSSDISNLNDLLLHHDHPHHVLDHDDWAIQHSCLQSFVGSSKTPEFPYMNIKSDSYVSSTGNGAICSTDVSVFEPIETFQLPCISDSQNPQHFAANIQEYLGNQLSSINDKLVVQGILSSEVQRECSIMHGISNSCKIMDLSEERNNQSNAISHPHLTNQTVDIGHVSNMTIEGLTNVWSSEFHIPSMMPLCNFTSNHEPLSQFTSSRMTDSAFSLQDIPDSSAGTSSGSMVVNNYSLYQGSRKQTCQQPLRTYTKVQKLGSVGRSIDVMRFNNYRELRLAISCMFGLEGQLDDPWSSEWKLVYVDYENDVLLVGDDPWEEFINCVRCIRILSPSEVQQMSEDGLQLMDGIA</sequence>
<accession>A0A8J5M1T4</accession>
<protein>
    <recommendedName>
        <fullName evidence="9">Auxin response factor</fullName>
    </recommendedName>
</protein>
<dbReference type="Pfam" id="PF06507">
    <property type="entry name" value="ARF_AD"/>
    <property type="match status" value="1"/>
</dbReference>
<evidence type="ECO:0000256" key="6">
    <source>
        <dbReference type="ARBA" id="ARBA00023163"/>
    </source>
</evidence>
<dbReference type="SMART" id="SM01019">
    <property type="entry name" value="B3"/>
    <property type="match status" value="1"/>
</dbReference>
<evidence type="ECO:0000256" key="4">
    <source>
        <dbReference type="ARBA" id="ARBA00023015"/>
    </source>
</evidence>
<dbReference type="FunFam" id="3.10.20.90:FF:000047">
    <property type="entry name" value="Auxin response factor"/>
    <property type="match status" value="1"/>
</dbReference>
<keyword evidence="5 9" id="KW-0238">DNA-binding</keyword>
<dbReference type="EMBL" id="JACMSC010000002">
    <property type="protein sequence ID" value="KAG6531896.1"/>
    <property type="molecule type" value="Genomic_DNA"/>
</dbReference>
<comment type="subunit">
    <text evidence="9">Homodimers and heterodimers.</text>
</comment>
<keyword evidence="6 9" id="KW-0804">Transcription</keyword>
<proteinExistence type="inferred from homology"/>
<comment type="subcellular location">
    <subcellularLocation>
        <location evidence="2 9">Nucleus</location>
    </subcellularLocation>
</comment>
<dbReference type="CDD" id="cd10017">
    <property type="entry name" value="B3_DNA"/>
    <property type="match status" value="1"/>
</dbReference>
<keyword evidence="8 9" id="KW-0927">Auxin signaling pathway</keyword>
<dbReference type="InterPro" id="IPR044835">
    <property type="entry name" value="ARF_plant"/>
</dbReference>
<dbReference type="InterPro" id="IPR003340">
    <property type="entry name" value="B3_DNA-bd"/>
</dbReference>
<dbReference type="InterPro" id="IPR033389">
    <property type="entry name" value="AUX/IAA_dom"/>
</dbReference>
<evidence type="ECO:0000256" key="8">
    <source>
        <dbReference type="ARBA" id="ARBA00023294"/>
    </source>
</evidence>
<keyword evidence="4 9" id="KW-0805">Transcription regulation</keyword>
<dbReference type="GO" id="GO:0005634">
    <property type="term" value="C:nucleus"/>
    <property type="evidence" value="ECO:0007669"/>
    <property type="project" value="UniProtKB-SubCell"/>
</dbReference>
<name>A0A8J5M1T4_ZINOF</name>
<dbReference type="InterPro" id="IPR053793">
    <property type="entry name" value="PB1-like"/>
</dbReference>
<feature type="domain" description="PB1" evidence="12">
    <location>
        <begin position="901"/>
        <end position="985"/>
    </location>
</feature>
<evidence type="ECO:0000259" key="12">
    <source>
        <dbReference type="PROSITE" id="PS51745"/>
    </source>
</evidence>
<gene>
    <name evidence="13" type="ORF">ZIOFF_005731</name>
</gene>
<evidence type="ECO:0000256" key="9">
    <source>
        <dbReference type="RuleBase" id="RU004561"/>
    </source>
</evidence>
<comment type="caution">
    <text evidence="13">The sequence shown here is derived from an EMBL/GenBank/DDBJ whole genome shotgun (WGS) entry which is preliminary data.</text>
</comment>
<reference evidence="13 14" key="1">
    <citation type="submission" date="2020-08" db="EMBL/GenBank/DDBJ databases">
        <title>Plant Genome Project.</title>
        <authorList>
            <person name="Zhang R.-G."/>
        </authorList>
    </citation>
    <scope>NUCLEOTIDE SEQUENCE [LARGE SCALE GENOMIC DNA]</scope>
    <source>
        <tissue evidence="13">Rhizome</tissue>
    </source>
</reference>
<evidence type="ECO:0000256" key="10">
    <source>
        <dbReference type="SAM" id="MobiDB-lite"/>
    </source>
</evidence>
<dbReference type="Proteomes" id="UP000734854">
    <property type="component" value="Unassembled WGS sequence"/>
</dbReference>
<keyword evidence="14" id="KW-1185">Reference proteome</keyword>
<dbReference type="OrthoDB" id="2016915at2759"/>
<dbReference type="FunFam" id="2.30.30.1040:FF:000001">
    <property type="entry name" value="Auxin response factor"/>
    <property type="match status" value="1"/>
</dbReference>
<dbReference type="PANTHER" id="PTHR31384">
    <property type="entry name" value="AUXIN RESPONSE FACTOR 4-RELATED"/>
    <property type="match status" value="1"/>
</dbReference>
<evidence type="ECO:0000256" key="5">
    <source>
        <dbReference type="ARBA" id="ARBA00023125"/>
    </source>
</evidence>
<dbReference type="GO" id="GO:0009734">
    <property type="term" value="P:auxin-activated signaling pathway"/>
    <property type="evidence" value="ECO:0007669"/>
    <property type="project" value="UniProtKB-KW"/>
</dbReference>